<evidence type="ECO:0000256" key="2">
    <source>
        <dbReference type="ARBA" id="ARBA00022692"/>
    </source>
</evidence>
<protein>
    <submittedName>
        <fullName evidence="8">(salmon louse) hypothetical protein</fullName>
    </submittedName>
</protein>
<evidence type="ECO:0000313" key="9">
    <source>
        <dbReference type="Proteomes" id="UP000675881"/>
    </source>
</evidence>
<evidence type="ECO:0000256" key="1">
    <source>
        <dbReference type="ARBA" id="ARBA00004141"/>
    </source>
</evidence>
<dbReference type="AlphaFoldDB" id="A0A7R8DC61"/>
<organism evidence="8 9">
    <name type="scientific">Lepeophtheirus salmonis</name>
    <name type="common">Salmon louse</name>
    <name type="synonym">Caligus salmonis</name>
    <dbReference type="NCBI Taxonomy" id="72036"/>
    <lineage>
        <taxon>Eukaryota</taxon>
        <taxon>Metazoa</taxon>
        <taxon>Ecdysozoa</taxon>
        <taxon>Arthropoda</taxon>
        <taxon>Crustacea</taxon>
        <taxon>Multicrustacea</taxon>
        <taxon>Hexanauplia</taxon>
        <taxon>Copepoda</taxon>
        <taxon>Siphonostomatoida</taxon>
        <taxon>Caligidae</taxon>
        <taxon>Lepeophtheirus</taxon>
    </lineage>
</organism>
<feature type="transmembrane region" description="Helical" evidence="6">
    <location>
        <begin position="174"/>
        <end position="195"/>
    </location>
</feature>
<keyword evidence="9" id="KW-1185">Reference proteome</keyword>
<dbReference type="PANTHER" id="PTHR48021">
    <property type="match status" value="1"/>
</dbReference>
<gene>
    <name evidence="8" type="ORF">LSAA_14736</name>
</gene>
<dbReference type="Gene3D" id="1.20.1250.20">
    <property type="entry name" value="MFS general substrate transporter like domains"/>
    <property type="match status" value="1"/>
</dbReference>
<evidence type="ECO:0000256" key="3">
    <source>
        <dbReference type="ARBA" id="ARBA00022989"/>
    </source>
</evidence>
<dbReference type="InterPro" id="IPR020846">
    <property type="entry name" value="MFS_dom"/>
</dbReference>
<evidence type="ECO:0000256" key="4">
    <source>
        <dbReference type="ARBA" id="ARBA00023136"/>
    </source>
</evidence>
<feature type="domain" description="Major facilitator superfamily (MFS) profile" evidence="7">
    <location>
        <begin position="48"/>
        <end position="206"/>
    </location>
</feature>
<proteinExistence type="predicted"/>
<dbReference type="InterPro" id="IPR036259">
    <property type="entry name" value="MFS_trans_sf"/>
</dbReference>
<evidence type="ECO:0000256" key="5">
    <source>
        <dbReference type="SAM" id="MobiDB-lite"/>
    </source>
</evidence>
<dbReference type="InterPro" id="IPR050549">
    <property type="entry name" value="MFS_Trehalose_Transporter"/>
</dbReference>
<accession>A0A7R8DC61</accession>
<dbReference type="InterPro" id="IPR005828">
    <property type="entry name" value="MFS_sugar_transport-like"/>
</dbReference>
<feature type="transmembrane region" description="Helical" evidence="6">
    <location>
        <begin position="144"/>
        <end position="162"/>
    </location>
</feature>
<dbReference type="SUPFAM" id="SSF103473">
    <property type="entry name" value="MFS general substrate transporter"/>
    <property type="match status" value="1"/>
</dbReference>
<dbReference type="Pfam" id="PF00083">
    <property type="entry name" value="Sugar_tr"/>
    <property type="match status" value="1"/>
</dbReference>
<dbReference type="PROSITE" id="PS50850">
    <property type="entry name" value="MFS"/>
    <property type="match status" value="1"/>
</dbReference>
<reference evidence="8" key="1">
    <citation type="submission" date="2021-02" db="EMBL/GenBank/DDBJ databases">
        <authorList>
            <person name="Bekaert M."/>
        </authorList>
    </citation>
    <scope>NUCLEOTIDE SEQUENCE</scope>
    <source>
        <strain evidence="8">IoA-00</strain>
    </source>
</reference>
<comment type="subcellular location">
    <subcellularLocation>
        <location evidence="1">Membrane</location>
        <topology evidence="1">Multi-pass membrane protein</topology>
    </subcellularLocation>
</comment>
<dbReference type="Proteomes" id="UP000675881">
    <property type="component" value="Chromosome 9"/>
</dbReference>
<feature type="region of interest" description="Disordered" evidence="5">
    <location>
        <begin position="1"/>
        <end position="33"/>
    </location>
</feature>
<dbReference type="EMBL" id="HG994588">
    <property type="protein sequence ID" value="CAF3040130.1"/>
    <property type="molecule type" value="Genomic_DNA"/>
</dbReference>
<feature type="compositionally biased region" description="Basic and acidic residues" evidence="5">
    <location>
        <begin position="1"/>
        <end position="12"/>
    </location>
</feature>
<evidence type="ECO:0000259" key="7">
    <source>
        <dbReference type="PROSITE" id="PS50850"/>
    </source>
</evidence>
<dbReference type="GO" id="GO:0022857">
    <property type="term" value="F:transmembrane transporter activity"/>
    <property type="evidence" value="ECO:0007669"/>
    <property type="project" value="InterPro"/>
</dbReference>
<feature type="transmembrane region" description="Helical" evidence="6">
    <location>
        <begin position="43"/>
        <end position="67"/>
    </location>
</feature>
<keyword evidence="3 6" id="KW-1133">Transmembrane helix</keyword>
<dbReference type="PANTHER" id="PTHR48021:SF89">
    <property type="entry name" value="FI02132P-RELATED"/>
    <property type="match status" value="1"/>
</dbReference>
<evidence type="ECO:0000256" key="6">
    <source>
        <dbReference type="SAM" id="Phobius"/>
    </source>
</evidence>
<sequence>MSASHSNEEENKLFLPNNEESSQGLTDEHSIERNNLGKSPRKLIQILIVIVISIGNFISGTTIPFGAVTLPRLVHNTTLKDTNDSTFTGWALLNLDESDQSLYASIPSFGMLLGSLSAGPLANIIGRKWSSFAPNVISLQAGRFFSGCGLGYATTISTLYLIEISTPDTRGLSGVIPALFGALGVLTCQILGAYITNWRILAGILD</sequence>
<keyword evidence="4 6" id="KW-0472">Membrane</keyword>
<feature type="transmembrane region" description="Helical" evidence="6">
    <location>
        <begin position="102"/>
        <end position="124"/>
    </location>
</feature>
<dbReference type="GO" id="GO:0016020">
    <property type="term" value="C:membrane"/>
    <property type="evidence" value="ECO:0007669"/>
    <property type="project" value="UniProtKB-SubCell"/>
</dbReference>
<name>A0A7R8DC61_LEPSM</name>
<keyword evidence="2 6" id="KW-0812">Transmembrane</keyword>
<dbReference type="OrthoDB" id="6339427at2759"/>
<evidence type="ECO:0000313" key="8">
    <source>
        <dbReference type="EMBL" id="CAF3040130.1"/>
    </source>
</evidence>